<dbReference type="EMBL" id="CAGKOT010000022">
    <property type="protein sequence ID" value="CAB5366566.1"/>
    <property type="molecule type" value="Genomic_DNA"/>
</dbReference>
<dbReference type="OrthoDB" id="10316949at2759"/>
<dbReference type="Proteomes" id="UP000684084">
    <property type="component" value="Unassembled WGS sequence"/>
</dbReference>
<name>A0A915Z883_9GLOM</name>
<comment type="caution">
    <text evidence="1">The sequence shown here is derived from an EMBL/GenBank/DDBJ whole genome shotgun (WGS) entry which is preliminary data.</text>
</comment>
<protein>
    <submittedName>
        <fullName evidence="1">Uncharacterized protein</fullName>
    </submittedName>
</protein>
<sequence>MSFLFGIKTYKQTRKDNQTENFQLANEYLLTHRINYFLKADIFFYFRKCKVKANVHFGVMLTKEEKSFLTKNDGLIDVLV</sequence>
<organism evidence="1 2">
    <name type="scientific">Rhizophagus irregularis</name>
    <dbReference type="NCBI Taxonomy" id="588596"/>
    <lineage>
        <taxon>Eukaryota</taxon>
        <taxon>Fungi</taxon>
        <taxon>Fungi incertae sedis</taxon>
        <taxon>Mucoromycota</taxon>
        <taxon>Glomeromycotina</taxon>
        <taxon>Glomeromycetes</taxon>
        <taxon>Glomerales</taxon>
        <taxon>Glomeraceae</taxon>
        <taxon>Rhizophagus</taxon>
    </lineage>
</organism>
<gene>
    <name evidence="1" type="ORF">CHRIB12_LOCUS10967</name>
</gene>
<proteinExistence type="predicted"/>
<reference evidence="1" key="1">
    <citation type="submission" date="2020-05" db="EMBL/GenBank/DDBJ databases">
        <authorList>
            <person name="Rincon C."/>
            <person name="Sanders R I."/>
            <person name="Robbins C."/>
            <person name="Chaturvedi A."/>
        </authorList>
    </citation>
    <scope>NUCLEOTIDE SEQUENCE</scope>
    <source>
        <strain evidence="1">CHB12</strain>
    </source>
</reference>
<dbReference type="AlphaFoldDB" id="A0A915Z883"/>
<evidence type="ECO:0000313" key="1">
    <source>
        <dbReference type="EMBL" id="CAB5366566.1"/>
    </source>
</evidence>
<accession>A0A915Z883</accession>
<evidence type="ECO:0000313" key="2">
    <source>
        <dbReference type="Proteomes" id="UP000684084"/>
    </source>
</evidence>